<evidence type="ECO:0000313" key="1">
    <source>
        <dbReference type="EMBL" id="EUN27015.1"/>
    </source>
</evidence>
<dbReference type="GeneID" id="26260772"/>
<gene>
    <name evidence="1" type="ORF">COCVIDRAFT_99577</name>
</gene>
<dbReference type="RefSeq" id="XP_014556591.1">
    <property type="nucleotide sequence ID" value="XM_014701105.1"/>
</dbReference>
<organism evidence="1 2">
    <name type="scientific">Bipolaris victoriae (strain FI3)</name>
    <name type="common">Victoria blight of oats agent</name>
    <name type="synonym">Cochliobolus victoriae</name>
    <dbReference type="NCBI Taxonomy" id="930091"/>
    <lineage>
        <taxon>Eukaryota</taxon>
        <taxon>Fungi</taxon>
        <taxon>Dikarya</taxon>
        <taxon>Ascomycota</taxon>
        <taxon>Pezizomycotina</taxon>
        <taxon>Dothideomycetes</taxon>
        <taxon>Pleosporomycetidae</taxon>
        <taxon>Pleosporales</taxon>
        <taxon>Pleosporineae</taxon>
        <taxon>Pleosporaceae</taxon>
        <taxon>Bipolaris</taxon>
    </lineage>
</organism>
<feature type="non-terminal residue" evidence="1">
    <location>
        <position position="1"/>
    </location>
</feature>
<name>W7EM88_BIPV3</name>
<dbReference type="EMBL" id="KI968734">
    <property type="protein sequence ID" value="EUN27015.1"/>
    <property type="molecule type" value="Genomic_DNA"/>
</dbReference>
<sequence length="51" mass="5984">WGKFNGNRNFFFFKPFFFFCFSGFFLCNATEKAGLILMTILTSTIRVARTK</sequence>
<evidence type="ECO:0000313" key="2">
    <source>
        <dbReference type="Proteomes" id="UP000054337"/>
    </source>
</evidence>
<dbReference type="Proteomes" id="UP000054337">
    <property type="component" value="Unassembled WGS sequence"/>
</dbReference>
<dbReference type="AlphaFoldDB" id="W7EM88"/>
<protein>
    <submittedName>
        <fullName evidence="1">Uncharacterized protein</fullName>
    </submittedName>
</protein>
<accession>W7EM88</accession>
<proteinExistence type="predicted"/>
<dbReference type="HOGENOM" id="CLU_3111835_0_0_1"/>
<keyword evidence="2" id="KW-1185">Reference proteome</keyword>
<reference evidence="1 2" key="1">
    <citation type="journal article" date="2013" name="PLoS Genet.">
        <title>Comparative genome structure, secondary metabolite, and effector coding capacity across Cochliobolus pathogens.</title>
        <authorList>
            <person name="Condon B.J."/>
            <person name="Leng Y."/>
            <person name="Wu D."/>
            <person name="Bushley K.E."/>
            <person name="Ohm R.A."/>
            <person name="Otillar R."/>
            <person name="Martin J."/>
            <person name="Schackwitz W."/>
            <person name="Grimwood J."/>
            <person name="MohdZainudin N."/>
            <person name="Xue C."/>
            <person name="Wang R."/>
            <person name="Manning V.A."/>
            <person name="Dhillon B."/>
            <person name="Tu Z.J."/>
            <person name="Steffenson B.J."/>
            <person name="Salamov A."/>
            <person name="Sun H."/>
            <person name="Lowry S."/>
            <person name="LaButti K."/>
            <person name="Han J."/>
            <person name="Copeland A."/>
            <person name="Lindquist E."/>
            <person name="Barry K."/>
            <person name="Schmutz J."/>
            <person name="Baker S.E."/>
            <person name="Ciuffetti L.M."/>
            <person name="Grigoriev I.V."/>
            <person name="Zhong S."/>
            <person name="Turgeon B.G."/>
        </authorList>
    </citation>
    <scope>NUCLEOTIDE SEQUENCE [LARGE SCALE GENOMIC DNA]</scope>
    <source>
        <strain evidence="1 2">FI3</strain>
    </source>
</reference>